<feature type="transmembrane region" description="Helical" evidence="1">
    <location>
        <begin position="147"/>
        <end position="171"/>
    </location>
</feature>
<dbReference type="EMBL" id="FOXC01000005">
    <property type="protein sequence ID" value="SFP08751.1"/>
    <property type="molecule type" value="Genomic_DNA"/>
</dbReference>
<gene>
    <name evidence="2" type="ORF">HHA03_25080</name>
    <name evidence="3" type="ORF">SAMN05421839_10582</name>
</gene>
<dbReference type="RefSeq" id="WP_089830395.1">
    <property type="nucleotide sequence ID" value="NZ_BJWI01000098.1"/>
</dbReference>
<evidence type="ECO:0000313" key="2">
    <source>
        <dbReference type="EMBL" id="GEM02976.1"/>
    </source>
</evidence>
<keyword evidence="1" id="KW-1133">Transmembrane helix</keyword>
<evidence type="ECO:0000313" key="4">
    <source>
        <dbReference type="Proteomes" id="UP000242243"/>
    </source>
</evidence>
<sequence length="175" mass="20786">MCEEEKVSLEDHASNIAKILSLKSLPEMMYGNEARNFVKKHFPKGYKESSSGAFLFDELPEIYRESGVVCVYDCSVGTLAHELCHAKQYEDNNKWLKMNLFNKRYRKCLYAFYPVEKEALEFAIKYLKDVNHHDYGNYKSEYCKTRIFWIVSSVTKTVVLFLFFYFLFVLFKNFF</sequence>
<dbReference type="EMBL" id="BJWI01000098">
    <property type="protein sequence ID" value="GEM02976.1"/>
    <property type="molecule type" value="Genomic_DNA"/>
</dbReference>
<evidence type="ECO:0000313" key="3">
    <source>
        <dbReference type="EMBL" id="SFP08751.1"/>
    </source>
</evidence>
<proteinExistence type="predicted"/>
<evidence type="ECO:0000313" key="5">
    <source>
        <dbReference type="Proteomes" id="UP000321547"/>
    </source>
</evidence>
<dbReference type="STRING" id="306540.SAMN05421839_10582"/>
<reference evidence="2 5" key="2">
    <citation type="submission" date="2019-07" db="EMBL/GenBank/DDBJ databases">
        <title>Whole genome shotgun sequence of Halolactibacillus halophilus NBRC 100868.</title>
        <authorList>
            <person name="Hosoyama A."/>
            <person name="Uohara A."/>
            <person name="Ohji S."/>
            <person name="Ichikawa N."/>
        </authorList>
    </citation>
    <scope>NUCLEOTIDE SEQUENCE [LARGE SCALE GENOMIC DNA]</scope>
    <source>
        <strain evidence="2 5">NBRC 100868</strain>
    </source>
</reference>
<evidence type="ECO:0000256" key="1">
    <source>
        <dbReference type="SAM" id="Phobius"/>
    </source>
</evidence>
<accession>A0A1I5MIH3</accession>
<protein>
    <submittedName>
        <fullName evidence="3">Uncharacterized protein</fullName>
    </submittedName>
</protein>
<keyword evidence="1" id="KW-0812">Transmembrane</keyword>
<organism evidence="3 4">
    <name type="scientific">Halolactibacillus halophilus</name>
    <dbReference type="NCBI Taxonomy" id="306540"/>
    <lineage>
        <taxon>Bacteria</taxon>
        <taxon>Bacillati</taxon>
        <taxon>Bacillota</taxon>
        <taxon>Bacilli</taxon>
        <taxon>Bacillales</taxon>
        <taxon>Bacillaceae</taxon>
        <taxon>Halolactibacillus</taxon>
    </lineage>
</organism>
<reference evidence="3 4" key="1">
    <citation type="submission" date="2016-10" db="EMBL/GenBank/DDBJ databases">
        <authorList>
            <person name="de Groot N.N."/>
        </authorList>
    </citation>
    <scope>NUCLEOTIDE SEQUENCE [LARGE SCALE GENOMIC DNA]</scope>
    <source>
        <strain evidence="3 4">DSM 17073</strain>
    </source>
</reference>
<keyword evidence="5" id="KW-1185">Reference proteome</keyword>
<dbReference type="OrthoDB" id="9881619at2"/>
<name>A0A1I5MIH3_9BACI</name>
<dbReference type="AlphaFoldDB" id="A0A1I5MIH3"/>
<dbReference type="Proteomes" id="UP000321547">
    <property type="component" value="Unassembled WGS sequence"/>
</dbReference>
<dbReference type="Proteomes" id="UP000242243">
    <property type="component" value="Unassembled WGS sequence"/>
</dbReference>
<keyword evidence="1" id="KW-0472">Membrane</keyword>